<dbReference type="RefSeq" id="WP_058243220.1">
    <property type="nucleotide sequence ID" value="NZ_CYSB01000005.1"/>
</dbReference>
<dbReference type="Gene3D" id="1.20.200.10">
    <property type="entry name" value="Fumarase/aspartase (Central domain)"/>
    <property type="match status" value="1"/>
</dbReference>
<name>A0A0P1FS34_9RHOB</name>
<dbReference type="PRINTS" id="PR00149">
    <property type="entry name" value="FUMRATELYASE"/>
</dbReference>
<dbReference type="SUPFAM" id="SSF48557">
    <property type="entry name" value="L-aspartase-like"/>
    <property type="match status" value="1"/>
</dbReference>
<dbReference type="InterPro" id="IPR008948">
    <property type="entry name" value="L-Aspartase-like"/>
</dbReference>
<dbReference type="EMBL" id="CYSB01000005">
    <property type="protein sequence ID" value="CUH63328.1"/>
    <property type="molecule type" value="Genomic_DNA"/>
</dbReference>
<sequence>MAASVFGSELYNRLFPVGEVGKLFTDTAEVRAMLLVEGALAKVQGQMGIIPEESAAFIHRSAMELQVDPGGLAAATGQNGVPVPGLVAAFRKLMEAPEHAQYVHFGATSQDISETAQMLRLRQFITHMDKALSAILTDLGRLAETHADLPMAARTYGQHATPTSFGAVAAAWGQPLLTLRNELPELRKQVLFVSLSGAAGTAGALGPNAPEVRAELAKALNLQDPGRTWHADRSGVLALCGWMARLAAALGKWGEDLILMTQTGIGEVTLGASGASSTMPQKQNPVAPSAMVALARQAIGLNAILQGAGLHRQERDGAAWFTEWLTLPQYCLALASQLEHGKALAAGLQPNPQAMAAALAAGQGLIHAEALSFRLAETMPRPEAQAAVKALCQSLGQTHLAEATAAAYPDLEIADIFDPAQQLGQAPAEARAFAAATAAD</sequence>
<feature type="domain" description="Adenylosuccinate lyase C-terminal" evidence="2">
    <location>
        <begin position="363"/>
        <end position="434"/>
    </location>
</feature>
<gene>
    <name evidence="4" type="primary">pcaB</name>
    <name evidence="3" type="ORF">TL5118_00422</name>
    <name evidence="4" type="ORF">TL5120_01770</name>
</gene>
<dbReference type="GO" id="GO:0047472">
    <property type="term" value="F:3-carboxy-cis,cis-muconate cycloisomerase activity"/>
    <property type="evidence" value="ECO:0007669"/>
    <property type="project" value="UniProtKB-EC"/>
</dbReference>
<accession>A0A0P1FS34</accession>
<evidence type="ECO:0000313" key="5">
    <source>
        <dbReference type="Proteomes" id="UP000051086"/>
    </source>
</evidence>
<reference evidence="3 5" key="2">
    <citation type="submission" date="2015-09" db="EMBL/GenBank/DDBJ databases">
        <authorList>
            <person name="Rodrigo-Torres L."/>
            <person name="Arahal D.R."/>
        </authorList>
    </citation>
    <scope>NUCLEOTIDE SEQUENCE [LARGE SCALE GENOMIC DNA]</scope>
    <source>
        <strain evidence="3 5">CECT 5118</strain>
    </source>
</reference>
<evidence type="ECO:0000313" key="3">
    <source>
        <dbReference type="EMBL" id="CUH63328.1"/>
    </source>
</evidence>
<dbReference type="PANTHER" id="PTHR43172:SF2">
    <property type="entry name" value="ADENYLOSUCCINATE LYASE C-TERMINAL DOMAIN-CONTAINING PROTEIN"/>
    <property type="match status" value="1"/>
</dbReference>
<proteinExistence type="inferred from homology"/>
<dbReference type="Proteomes" id="UP000051887">
    <property type="component" value="Unassembled WGS sequence"/>
</dbReference>
<dbReference type="OrthoDB" id="9768878at2"/>
<reference evidence="4 6" key="1">
    <citation type="submission" date="2015-09" db="EMBL/GenBank/DDBJ databases">
        <authorList>
            <consortium name="Swine Surveillance"/>
        </authorList>
    </citation>
    <scope>NUCLEOTIDE SEQUENCE [LARGE SCALE GENOMIC DNA]</scope>
    <source>
        <strain evidence="4 6">5120</strain>
    </source>
</reference>
<dbReference type="SMART" id="SM00998">
    <property type="entry name" value="ADSL_C"/>
    <property type="match status" value="1"/>
</dbReference>
<protein>
    <submittedName>
        <fullName evidence="4">3-carboxy-cis,cis-muconate cycloisomerase</fullName>
        <ecNumber evidence="4">5.5.1.2</ecNumber>
    </submittedName>
</protein>
<evidence type="ECO:0000313" key="4">
    <source>
        <dbReference type="EMBL" id="CUH71975.1"/>
    </source>
</evidence>
<dbReference type="InterPro" id="IPR022761">
    <property type="entry name" value="Fumarate_lyase_N"/>
</dbReference>
<evidence type="ECO:0000256" key="1">
    <source>
        <dbReference type="ARBA" id="ARBA00034772"/>
    </source>
</evidence>
<evidence type="ECO:0000259" key="2">
    <source>
        <dbReference type="SMART" id="SM00998"/>
    </source>
</evidence>
<evidence type="ECO:0000313" key="6">
    <source>
        <dbReference type="Proteomes" id="UP000051887"/>
    </source>
</evidence>
<dbReference type="Proteomes" id="UP000051086">
    <property type="component" value="Unassembled WGS sequence"/>
</dbReference>
<keyword evidence="4" id="KW-0413">Isomerase</keyword>
<dbReference type="Gene3D" id="1.10.40.30">
    <property type="entry name" value="Fumarase/aspartase (C-terminal domain)"/>
    <property type="match status" value="1"/>
</dbReference>
<dbReference type="PANTHER" id="PTHR43172">
    <property type="entry name" value="ADENYLOSUCCINATE LYASE"/>
    <property type="match status" value="1"/>
</dbReference>
<organism evidence="4 6">
    <name type="scientific">Thalassovita autumnalis</name>
    <dbReference type="NCBI Taxonomy" id="2072972"/>
    <lineage>
        <taxon>Bacteria</taxon>
        <taxon>Pseudomonadati</taxon>
        <taxon>Pseudomonadota</taxon>
        <taxon>Alphaproteobacteria</taxon>
        <taxon>Rhodobacterales</taxon>
        <taxon>Roseobacteraceae</taxon>
        <taxon>Thalassovita</taxon>
    </lineage>
</organism>
<dbReference type="EC" id="5.5.1.2" evidence="4"/>
<comment type="similarity">
    <text evidence="1">Belongs to the class-II fumarase/aspartase family.</text>
</comment>
<keyword evidence="5" id="KW-1185">Reference proteome</keyword>
<dbReference type="AlphaFoldDB" id="A0A0P1FS34"/>
<dbReference type="Pfam" id="PF00206">
    <property type="entry name" value="Lyase_1"/>
    <property type="match status" value="1"/>
</dbReference>
<dbReference type="InterPro" id="IPR019468">
    <property type="entry name" value="AdenyloSucc_lyase_C"/>
</dbReference>
<dbReference type="EMBL" id="CYSC01000027">
    <property type="protein sequence ID" value="CUH71975.1"/>
    <property type="molecule type" value="Genomic_DNA"/>
</dbReference>
<dbReference type="InterPro" id="IPR000362">
    <property type="entry name" value="Fumarate_lyase_fam"/>
</dbReference>